<dbReference type="InterPro" id="IPR019616">
    <property type="entry name" value="Ycf54"/>
</dbReference>
<organism evidence="2">
    <name type="scientific">Taenioma perpusillum</name>
    <dbReference type="NCBI Taxonomy" id="210852"/>
    <lineage>
        <taxon>Eukaryota</taxon>
        <taxon>Rhodophyta</taxon>
        <taxon>Florideophyceae</taxon>
        <taxon>Rhodymeniophycidae</taxon>
        <taxon>Ceramiales</taxon>
        <taxon>Delesseriaceae</taxon>
        <taxon>Taenioma</taxon>
    </lineage>
</organism>
<dbReference type="PANTHER" id="PTHR35319:SF2">
    <property type="entry name" value="YCF54"/>
    <property type="match status" value="1"/>
</dbReference>
<evidence type="ECO:0008006" key="3">
    <source>
        <dbReference type="Google" id="ProtNLM"/>
    </source>
</evidence>
<proteinExistence type="inferred from homology"/>
<dbReference type="EMBL" id="MF101452">
    <property type="protein sequence ID" value="ARW68421.1"/>
    <property type="molecule type" value="Genomic_DNA"/>
</dbReference>
<accession>A0A1Z1MRP6</accession>
<keyword evidence="2" id="KW-0934">Plastid</keyword>
<comment type="similarity">
    <text evidence="1">Belongs to the ycf54 family.</text>
</comment>
<dbReference type="GeneID" id="33361652"/>
<dbReference type="Pfam" id="PF10674">
    <property type="entry name" value="Ycf54"/>
    <property type="match status" value="1"/>
</dbReference>
<keyword evidence="2" id="KW-0150">Chloroplast</keyword>
<evidence type="ECO:0000313" key="2">
    <source>
        <dbReference type="EMBL" id="ARW68421.1"/>
    </source>
</evidence>
<dbReference type="InterPro" id="IPR038409">
    <property type="entry name" value="Ycf54-like_sf"/>
</dbReference>
<name>A0A1Z1MRP6_9FLOR</name>
<dbReference type="Gene3D" id="3.30.70.1860">
    <property type="entry name" value="Uncharacterised protein family Ycf54"/>
    <property type="match status" value="1"/>
</dbReference>
<dbReference type="PANTHER" id="PTHR35319">
    <property type="match status" value="1"/>
</dbReference>
<geneLocation type="chloroplast" evidence="2"/>
<dbReference type="RefSeq" id="YP_009399024.1">
    <property type="nucleotide sequence ID" value="NC_035295.1"/>
</dbReference>
<dbReference type="AlphaFoldDB" id="A0A1Z1MRP6"/>
<gene>
    <name evidence="2" type="primary">ycf54</name>
</gene>
<sequence>MYNYYFALASKSFLLNEEPLEEILRERIEYYRNNNKDVDFWFISDPHSIDILKVNINNIKIDYSYGAIISLDEYFIKWLKLRMSFIAIGKFSSKSFFLFSSQE</sequence>
<evidence type="ECO:0000256" key="1">
    <source>
        <dbReference type="ARBA" id="ARBA00043978"/>
    </source>
</evidence>
<reference evidence="2" key="1">
    <citation type="journal article" date="2017" name="J. Phycol.">
        <title>Analysis of chloroplast genomes and a supermatrix inform reclassification of the Rhodomelaceae (Rhodophyta).</title>
        <authorList>
            <person name="Diaz-Tapia P."/>
            <person name="Maggs C.A."/>
            <person name="West J.A."/>
            <person name="Verbruggen H."/>
        </authorList>
    </citation>
    <scope>NUCLEOTIDE SEQUENCE</scope>
    <source>
        <strain evidence="2">PD1676</strain>
    </source>
</reference>
<protein>
    <recommendedName>
        <fullName evidence="3">Ycf54</fullName>
    </recommendedName>
</protein>